<evidence type="ECO:0000256" key="2">
    <source>
        <dbReference type="SAM" id="MobiDB-lite"/>
    </source>
</evidence>
<dbReference type="OrthoDB" id="515164at2759"/>
<dbReference type="PANTHER" id="PTHR34199">
    <property type="entry name" value="NUMOD3 MOTIF FAMILY PROTEIN, EXPRESSED"/>
    <property type="match status" value="1"/>
</dbReference>
<feature type="region of interest" description="Disordered" evidence="2">
    <location>
        <begin position="54"/>
        <end position="78"/>
    </location>
</feature>
<keyword evidence="1" id="KW-0175">Coiled coil</keyword>
<feature type="region of interest" description="Disordered" evidence="2">
    <location>
        <begin position="179"/>
        <end position="273"/>
    </location>
</feature>
<dbReference type="PANTHER" id="PTHR34199:SF2">
    <property type="entry name" value="NUMOD3 MOTIF FAMILY PROTEIN, EXPRESSED"/>
    <property type="match status" value="1"/>
</dbReference>
<comment type="caution">
    <text evidence="3">The sequence shown here is derived from an EMBL/GenBank/DDBJ whole genome shotgun (WGS) entry which is preliminary data.</text>
</comment>
<keyword evidence="4" id="KW-1185">Reference proteome</keyword>
<dbReference type="Proteomes" id="UP000708148">
    <property type="component" value="Unassembled WGS sequence"/>
</dbReference>
<dbReference type="EMBL" id="CAJHUC010003039">
    <property type="protein sequence ID" value="CAD7705160.1"/>
    <property type="molecule type" value="Genomic_DNA"/>
</dbReference>
<feature type="compositionally biased region" description="Low complexity" evidence="2">
    <location>
        <begin position="404"/>
        <end position="417"/>
    </location>
</feature>
<gene>
    <name evidence="3" type="ORF">OSTQU699_LOCUS10515</name>
</gene>
<feature type="region of interest" description="Disordered" evidence="2">
    <location>
        <begin position="1"/>
        <end position="37"/>
    </location>
</feature>
<accession>A0A8S1JDQ6</accession>
<dbReference type="AlphaFoldDB" id="A0A8S1JDQ6"/>
<reference evidence="3" key="1">
    <citation type="submission" date="2020-12" db="EMBL/GenBank/DDBJ databases">
        <authorList>
            <person name="Iha C."/>
        </authorList>
    </citation>
    <scope>NUCLEOTIDE SEQUENCE</scope>
</reference>
<feature type="coiled-coil region" evidence="1">
    <location>
        <begin position="315"/>
        <end position="357"/>
    </location>
</feature>
<evidence type="ECO:0000313" key="4">
    <source>
        <dbReference type="Proteomes" id="UP000708148"/>
    </source>
</evidence>
<evidence type="ECO:0008006" key="5">
    <source>
        <dbReference type="Google" id="ProtNLM"/>
    </source>
</evidence>
<proteinExistence type="predicted"/>
<name>A0A8S1JDQ6_9CHLO</name>
<sequence>MLPHVTTLTPGRVATKGCAPAAPSRPRGLAESPGTARASLRPLRLHVASLSSEVTRRASDAEEIATSPNSPTHRTMGDAGAVEAEDLPSRSAFEAIEARRAGERASTAGASWDEAEGVEGGRVVEGVMIPEKYVDLPAKEALRRARIGARNARKVPWNKGRKASADLLAKIKAGTLEAMQRPEVKQKLSERRRGPHTEEAKLRISSSMKAHHAKLRKQKGDLLAVKQSAQLKRESEKEDGLAIHKPAGRQLTKSPGAPPQRSKRRKAMDVEQRQKISEAIRRKWGEPTYRDKMIRGIQAGQEKRLETIMASAPARERAKSMKRLAEDELELERQRKFKEVTEVVSRLEYEINSLEAQRFIHVAEKDADTVVEIDEVLEEARGVLNQVKGLMKPLSRKLGSSGPNTNASNSNGDASASKMRTDGNTV</sequence>
<feature type="compositionally biased region" description="Basic and acidic residues" evidence="2">
    <location>
        <begin position="180"/>
        <end position="202"/>
    </location>
</feature>
<feature type="compositionally biased region" description="Basic and acidic residues" evidence="2">
    <location>
        <begin position="231"/>
        <end position="242"/>
    </location>
</feature>
<evidence type="ECO:0000256" key="1">
    <source>
        <dbReference type="SAM" id="Coils"/>
    </source>
</evidence>
<evidence type="ECO:0000313" key="3">
    <source>
        <dbReference type="EMBL" id="CAD7705160.1"/>
    </source>
</evidence>
<protein>
    <recommendedName>
        <fullName evidence="5">Nuclease associated modular domain-containing protein</fullName>
    </recommendedName>
</protein>
<organism evidence="3 4">
    <name type="scientific">Ostreobium quekettii</name>
    <dbReference type="NCBI Taxonomy" id="121088"/>
    <lineage>
        <taxon>Eukaryota</taxon>
        <taxon>Viridiplantae</taxon>
        <taxon>Chlorophyta</taxon>
        <taxon>core chlorophytes</taxon>
        <taxon>Ulvophyceae</taxon>
        <taxon>TCBD clade</taxon>
        <taxon>Bryopsidales</taxon>
        <taxon>Ostreobineae</taxon>
        <taxon>Ostreobiaceae</taxon>
        <taxon>Ostreobium</taxon>
    </lineage>
</organism>
<feature type="region of interest" description="Disordered" evidence="2">
    <location>
        <begin position="394"/>
        <end position="426"/>
    </location>
</feature>